<evidence type="ECO:0000313" key="2">
    <source>
        <dbReference type="Proteomes" id="UP001152888"/>
    </source>
</evidence>
<gene>
    <name evidence="1" type="ORF">ACAOBT_LOCUS27212</name>
</gene>
<comment type="caution">
    <text evidence="1">The sequence shown here is derived from an EMBL/GenBank/DDBJ whole genome shotgun (WGS) entry which is preliminary data.</text>
</comment>
<reference evidence="1" key="1">
    <citation type="submission" date="2022-03" db="EMBL/GenBank/DDBJ databases">
        <authorList>
            <person name="Sayadi A."/>
        </authorList>
    </citation>
    <scope>NUCLEOTIDE SEQUENCE</scope>
</reference>
<name>A0A9P0Q2A3_ACAOB</name>
<protein>
    <submittedName>
        <fullName evidence="1">Uncharacterized protein</fullName>
    </submittedName>
</protein>
<sequence length="109" mass="12721">MSSSQKVIDTVSDEFVRRIEVNVLNSTNKRFQNIQNTNTSKRILPTTISKRHYDDDDDTTEESKFCDNCTHSFCFCRESIKNHPVMQMTTTTSDHQQVDLYCHEKIPKS</sequence>
<keyword evidence="2" id="KW-1185">Reference proteome</keyword>
<dbReference type="AlphaFoldDB" id="A0A9P0Q2A3"/>
<dbReference type="Proteomes" id="UP001152888">
    <property type="component" value="Unassembled WGS sequence"/>
</dbReference>
<dbReference type="EMBL" id="CAKOFQ010007531">
    <property type="protein sequence ID" value="CAH2003148.1"/>
    <property type="molecule type" value="Genomic_DNA"/>
</dbReference>
<organism evidence="1 2">
    <name type="scientific">Acanthoscelides obtectus</name>
    <name type="common">Bean weevil</name>
    <name type="synonym">Bruchus obtectus</name>
    <dbReference type="NCBI Taxonomy" id="200917"/>
    <lineage>
        <taxon>Eukaryota</taxon>
        <taxon>Metazoa</taxon>
        <taxon>Ecdysozoa</taxon>
        <taxon>Arthropoda</taxon>
        <taxon>Hexapoda</taxon>
        <taxon>Insecta</taxon>
        <taxon>Pterygota</taxon>
        <taxon>Neoptera</taxon>
        <taxon>Endopterygota</taxon>
        <taxon>Coleoptera</taxon>
        <taxon>Polyphaga</taxon>
        <taxon>Cucujiformia</taxon>
        <taxon>Chrysomeloidea</taxon>
        <taxon>Chrysomelidae</taxon>
        <taxon>Bruchinae</taxon>
        <taxon>Bruchini</taxon>
        <taxon>Acanthoscelides</taxon>
    </lineage>
</organism>
<accession>A0A9P0Q2A3</accession>
<proteinExistence type="predicted"/>
<evidence type="ECO:0000313" key="1">
    <source>
        <dbReference type="EMBL" id="CAH2003148.1"/>
    </source>
</evidence>